<sequence length="120" mass="13847">MNNDQKSKKFDLEERTLNFAKKIIDLVKILPKNSVNFEHISQIVRSSGSMGANYREANDALGKKDFYMRIKICRKESKETKFWLELILHNNTGLANQIEPLISEASEFIKIFSAILNKVV</sequence>
<evidence type="ECO:0000313" key="1">
    <source>
        <dbReference type="EMBL" id="KKQ77243.1"/>
    </source>
</evidence>
<protein>
    <recommendedName>
        <fullName evidence="3">Four helix bundle protein</fullName>
    </recommendedName>
</protein>
<dbReference type="Pfam" id="PF05635">
    <property type="entry name" value="23S_rRNA_IVP"/>
    <property type="match status" value="1"/>
</dbReference>
<dbReference type="PANTHER" id="PTHR38471:SF2">
    <property type="entry name" value="FOUR HELIX BUNDLE PROTEIN"/>
    <property type="match status" value="1"/>
</dbReference>
<dbReference type="InterPro" id="IPR012657">
    <property type="entry name" value="23S_rRNA-intervening_sequence"/>
</dbReference>
<dbReference type="SUPFAM" id="SSF158446">
    <property type="entry name" value="IVS-encoded protein-like"/>
    <property type="match status" value="1"/>
</dbReference>
<evidence type="ECO:0000313" key="2">
    <source>
        <dbReference type="Proteomes" id="UP000034324"/>
    </source>
</evidence>
<dbReference type="Gene3D" id="1.20.1440.60">
    <property type="entry name" value="23S rRNA-intervening sequence"/>
    <property type="match status" value="1"/>
</dbReference>
<dbReference type="InterPro" id="IPR036583">
    <property type="entry name" value="23S_rRNA_IVS_sf"/>
</dbReference>
<dbReference type="Proteomes" id="UP000034324">
    <property type="component" value="Unassembled WGS sequence"/>
</dbReference>
<name>A0A0G0KC67_9BACT</name>
<accession>A0A0G0KC67</accession>
<reference evidence="1 2" key="1">
    <citation type="journal article" date="2015" name="Nature">
        <title>rRNA introns, odd ribosomes, and small enigmatic genomes across a large radiation of phyla.</title>
        <authorList>
            <person name="Brown C.T."/>
            <person name="Hug L.A."/>
            <person name="Thomas B.C."/>
            <person name="Sharon I."/>
            <person name="Castelle C.J."/>
            <person name="Singh A."/>
            <person name="Wilkins M.J."/>
            <person name="Williams K.H."/>
            <person name="Banfield J.F."/>
        </authorList>
    </citation>
    <scope>NUCLEOTIDE SEQUENCE [LARGE SCALE GENOMIC DNA]</scope>
</reference>
<dbReference type="AlphaFoldDB" id="A0A0G0KC67"/>
<dbReference type="NCBIfam" id="TIGR02436">
    <property type="entry name" value="four helix bundle protein"/>
    <property type="match status" value="1"/>
</dbReference>
<dbReference type="PIRSF" id="PIRSF035652">
    <property type="entry name" value="CHP02436"/>
    <property type="match status" value="1"/>
</dbReference>
<comment type="caution">
    <text evidence="1">The sequence shown here is derived from an EMBL/GenBank/DDBJ whole genome shotgun (WGS) entry which is preliminary data.</text>
</comment>
<organism evidence="1 2">
    <name type="scientific">Candidatus Daviesbacteria bacterium GW2011_GWF2_38_6</name>
    <dbReference type="NCBI Taxonomy" id="1618432"/>
    <lineage>
        <taxon>Bacteria</taxon>
        <taxon>Candidatus Daviesiibacteriota</taxon>
    </lineage>
</organism>
<dbReference type="PANTHER" id="PTHR38471">
    <property type="entry name" value="FOUR HELIX BUNDLE PROTEIN"/>
    <property type="match status" value="1"/>
</dbReference>
<gene>
    <name evidence="1" type="ORF">US99_C0044G0004</name>
</gene>
<dbReference type="EMBL" id="LBVC01000044">
    <property type="protein sequence ID" value="KKQ77243.1"/>
    <property type="molecule type" value="Genomic_DNA"/>
</dbReference>
<proteinExistence type="predicted"/>
<evidence type="ECO:0008006" key="3">
    <source>
        <dbReference type="Google" id="ProtNLM"/>
    </source>
</evidence>